<dbReference type="GO" id="GO:0005524">
    <property type="term" value="F:ATP binding"/>
    <property type="evidence" value="ECO:0007669"/>
    <property type="project" value="UniProtKB-KW"/>
</dbReference>
<dbReference type="InterPro" id="IPR011009">
    <property type="entry name" value="Kinase-like_dom_sf"/>
</dbReference>
<proteinExistence type="inferred from homology"/>
<evidence type="ECO:0000256" key="2">
    <source>
        <dbReference type="ARBA" id="ARBA00012513"/>
    </source>
</evidence>
<dbReference type="SUPFAM" id="SSF56112">
    <property type="entry name" value="Protein kinase-like (PK-like)"/>
    <property type="match status" value="1"/>
</dbReference>
<dbReference type="SMART" id="SM00090">
    <property type="entry name" value="RIO"/>
    <property type="match status" value="1"/>
</dbReference>
<organism evidence="14 15">
    <name type="scientific">Armatimonas rosea</name>
    <dbReference type="NCBI Taxonomy" id="685828"/>
    <lineage>
        <taxon>Bacteria</taxon>
        <taxon>Bacillati</taxon>
        <taxon>Armatimonadota</taxon>
        <taxon>Armatimonadia</taxon>
        <taxon>Armatimonadales</taxon>
        <taxon>Armatimonadaceae</taxon>
        <taxon>Armatimonas</taxon>
    </lineage>
</organism>
<evidence type="ECO:0000256" key="7">
    <source>
        <dbReference type="ARBA" id="ARBA00022777"/>
    </source>
</evidence>
<evidence type="ECO:0000256" key="4">
    <source>
        <dbReference type="ARBA" id="ARBA00022679"/>
    </source>
</evidence>
<dbReference type="RefSeq" id="WP_184195113.1">
    <property type="nucleotide sequence ID" value="NZ_JACHGW010000002.1"/>
</dbReference>
<dbReference type="AlphaFoldDB" id="A0A7W9SQW6"/>
<evidence type="ECO:0000256" key="3">
    <source>
        <dbReference type="ARBA" id="ARBA00022527"/>
    </source>
</evidence>
<reference evidence="14 15" key="1">
    <citation type="submission" date="2020-08" db="EMBL/GenBank/DDBJ databases">
        <title>Genomic Encyclopedia of Type Strains, Phase IV (KMG-IV): sequencing the most valuable type-strain genomes for metagenomic binning, comparative biology and taxonomic classification.</title>
        <authorList>
            <person name="Goeker M."/>
        </authorList>
    </citation>
    <scope>NUCLEOTIDE SEQUENCE [LARGE SCALE GENOMIC DNA]</scope>
    <source>
        <strain evidence="14 15">DSM 23562</strain>
    </source>
</reference>
<evidence type="ECO:0000256" key="10">
    <source>
        <dbReference type="ARBA" id="ARBA00047899"/>
    </source>
</evidence>
<dbReference type="Gene3D" id="3.30.200.20">
    <property type="entry name" value="Phosphorylase Kinase, domain 1"/>
    <property type="match status" value="1"/>
</dbReference>
<dbReference type="EC" id="2.7.11.1" evidence="2"/>
<dbReference type="InterPro" id="IPR000719">
    <property type="entry name" value="Prot_kinase_dom"/>
</dbReference>
<dbReference type="InterPro" id="IPR008266">
    <property type="entry name" value="Tyr_kinase_AS"/>
</dbReference>
<keyword evidence="15" id="KW-1185">Reference proteome</keyword>
<feature type="compositionally biased region" description="Acidic residues" evidence="12">
    <location>
        <begin position="7"/>
        <end position="33"/>
    </location>
</feature>
<evidence type="ECO:0000313" key="14">
    <source>
        <dbReference type="EMBL" id="MBB6050339.1"/>
    </source>
</evidence>
<protein>
    <recommendedName>
        <fullName evidence="2">non-specific serine/threonine protein kinase</fullName>
        <ecNumber evidence="2">2.7.11.1</ecNumber>
    </recommendedName>
</protein>
<dbReference type="GO" id="GO:0004674">
    <property type="term" value="F:protein serine/threonine kinase activity"/>
    <property type="evidence" value="ECO:0007669"/>
    <property type="project" value="UniProtKB-KW"/>
</dbReference>
<evidence type="ECO:0000256" key="6">
    <source>
        <dbReference type="ARBA" id="ARBA00022741"/>
    </source>
</evidence>
<comment type="caution">
    <text evidence="14">The sequence shown here is derived from an EMBL/GenBank/DDBJ whole genome shotgun (WGS) entry which is preliminary data.</text>
</comment>
<dbReference type="PROSITE" id="PS50011">
    <property type="entry name" value="PROTEIN_KINASE_DOM"/>
    <property type="match status" value="1"/>
</dbReference>
<sequence>MRIEKTAEDDEEEARDVPDEFDAFDELDDDEPEGFERFHDTRVTSKAKKKHAEMAKALAADEGNVLFETTYKPSRHEATWLYGSLRPFFEEQKLIDDVFFQVKGGKEASVYCCHVHPDAQAALGAELVAAKVYRPRQFRNLRNDALYRQGRAILTDDGREAKATDTRLMRALGKKTEFGQQVQHSSWLLYEYTTLQALFTAGCAVPEPYAVGENAILMGYVGEETRAASTLIELVLPRAEAQKVFDQLKESLAILVGMGLVHGDLSAYNVLYDGDKPTIIDLPQVVRFDQNEHAEAIFLRDLTRLCDYFRRAGVVCDPEALARELRQAP</sequence>
<evidence type="ECO:0000256" key="8">
    <source>
        <dbReference type="ARBA" id="ARBA00022840"/>
    </source>
</evidence>
<dbReference type="Gene3D" id="1.10.510.10">
    <property type="entry name" value="Transferase(Phosphotransferase) domain 1"/>
    <property type="match status" value="1"/>
</dbReference>
<dbReference type="PROSITE" id="PS00109">
    <property type="entry name" value="PROTEIN_KINASE_TYR"/>
    <property type="match status" value="1"/>
</dbReference>
<name>A0A7W9SQW6_ARMRO</name>
<evidence type="ECO:0000256" key="5">
    <source>
        <dbReference type="ARBA" id="ARBA00022723"/>
    </source>
</evidence>
<comment type="catalytic activity">
    <reaction evidence="10">
        <text>L-threonyl-[protein] + ATP = O-phospho-L-threonyl-[protein] + ADP + H(+)</text>
        <dbReference type="Rhea" id="RHEA:46608"/>
        <dbReference type="Rhea" id="RHEA-COMP:11060"/>
        <dbReference type="Rhea" id="RHEA-COMP:11605"/>
        <dbReference type="ChEBI" id="CHEBI:15378"/>
        <dbReference type="ChEBI" id="CHEBI:30013"/>
        <dbReference type="ChEBI" id="CHEBI:30616"/>
        <dbReference type="ChEBI" id="CHEBI:61977"/>
        <dbReference type="ChEBI" id="CHEBI:456216"/>
        <dbReference type="EC" id="2.7.11.1"/>
    </reaction>
</comment>
<gene>
    <name evidence="14" type="ORF">HNQ39_002130</name>
</gene>
<accession>A0A7W9SQW6</accession>
<comment type="similarity">
    <text evidence="1">Belongs to the protein kinase superfamily. RIO-type Ser/Thr kinase family.</text>
</comment>
<evidence type="ECO:0000256" key="11">
    <source>
        <dbReference type="ARBA" id="ARBA00048679"/>
    </source>
</evidence>
<keyword evidence="7 14" id="KW-0418">Kinase</keyword>
<keyword evidence="3" id="KW-0723">Serine/threonine-protein kinase</keyword>
<evidence type="ECO:0000256" key="12">
    <source>
        <dbReference type="SAM" id="MobiDB-lite"/>
    </source>
</evidence>
<dbReference type="EMBL" id="JACHGW010000002">
    <property type="protein sequence ID" value="MBB6050339.1"/>
    <property type="molecule type" value="Genomic_DNA"/>
</dbReference>
<keyword evidence="4 14" id="KW-0808">Transferase</keyword>
<keyword evidence="8" id="KW-0067">ATP-binding</keyword>
<keyword evidence="6" id="KW-0547">Nucleotide-binding</keyword>
<keyword evidence="9" id="KW-0460">Magnesium</keyword>
<feature type="domain" description="Protein kinase" evidence="13">
    <location>
        <begin position="88"/>
        <end position="329"/>
    </location>
</feature>
<dbReference type="InterPro" id="IPR018934">
    <property type="entry name" value="RIO_dom"/>
</dbReference>
<dbReference type="PANTHER" id="PTHR45723">
    <property type="entry name" value="SERINE/THREONINE-PROTEIN KINASE RIO1"/>
    <property type="match status" value="1"/>
</dbReference>
<evidence type="ECO:0000256" key="1">
    <source>
        <dbReference type="ARBA" id="ARBA00009196"/>
    </source>
</evidence>
<keyword evidence="5" id="KW-0479">Metal-binding</keyword>
<evidence type="ECO:0000256" key="9">
    <source>
        <dbReference type="ARBA" id="ARBA00022842"/>
    </source>
</evidence>
<dbReference type="Proteomes" id="UP000520814">
    <property type="component" value="Unassembled WGS sequence"/>
</dbReference>
<dbReference type="InterPro" id="IPR051272">
    <property type="entry name" value="RIO-type_Ser/Thr_kinase"/>
</dbReference>
<evidence type="ECO:0000313" key="15">
    <source>
        <dbReference type="Proteomes" id="UP000520814"/>
    </source>
</evidence>
<evidence type="ECO:0000259" key="13">
    <source>
        <dbReference type="PROSITE" id="PS50011"/>
    </source>
</evidence>
<dbReference type="GO" id="GO:0046872">
    <property type="term" value="F:metal ion binding"/>
    <property type="evidence" value="ECO:0007669"/>
    <property type="project" value="UniProtKB-KW"/>
</dbReference>
<dbReference type="InterPro" id="IPR000687">
    <property type="entry name" value="RIO_kinase"/>
</dbReference>
<feature type="region of interest" description="Disordered" evidence="12">
    <location>
        <begin position="1"/>
        <end position="42"/>
    </location>
</feature>
<comment type="catalytic activity">
    <reaction evidence="11">
        <text>L-seryl-[protein] + ATP = O-phospho-L-seryl-[protein] + ADP + H(+)</text>
        <dbReference type="Rhea" id="RHEA:17989"/>
        <dbReference type="Rhea" id="RHEA-COMP:9863"/>
        <dbReference type="Rhea" id="RHEA-COMP:11604"/>
        <dbReference type="ChEBI" id="CHEBI:15378"/>
        <dbReference type="ChEBI" id="CHEBI:29999"/>
        <dbReference type="ChEBI" id="CHEBI:30616"/>
        <dbReference type="ChEBI" id="CHEBI:83421"/>
        <dbReference type="ChEBI" id="CHEBI:456216"/>
        <dbReference type="EC" id="2.7.11.1"/>
    </reaction>
</comment>
<dbReference type="Pfam" id="PF01163">
    <property type="entry name" value="RIO1"/>
    <property type="match status" value="1"/>
</dbReference>